<dbReference type="PANTHER" id="PTHR44240:SF10">
    <property type="entry name" value="J DOMAIN-CONTAINING PROTEIN"/>
    <property type="match status" value="1"/>
</dbReference>
<dbReference type="Pfam" id="PF00226">
    <property type="entry name" value="DnaJ"/>
    <property type="match status" value="1"/>
</dbReference>
<dbReference type="KEGG" id="tbv:H9L17_02070"/>
<reference evidence="3 4" key="1">
    <citation type="submission" date="2020-08" db="EMBL/GenBank/DDBJ databases">
        <title>Genome sequence of Thermomonas brevis KACC 16975T.</title>
        <authorList>
            <person name="Hyun D.-W."/>
            <person name="Bae J.-W."/>
        </authorList>
    </citation>
    <scope>NUCLEOTIDE SEQUENCE [LARGE SCALE GENOMIC DNA]</scope>
    <source>
        <strain evidence="3 4">KACC 16975</strain>
    </source>
</reference>
<dbReference type="Gene3D" id="1.10.287.110">
    <property type="entry name" value="DnaJ domain"/>
    <property type="match status" value="1"/>
</dbReference>
<dbReference type="SMART" id="SM00271">
    <property type="entry name" value="DnaJ"/>
    <property type="match status" value="1"/>
</dbReference>
<feature type="domain" description="J" evidence="2">
    <location>
        <begin position="81"/>
        <end position="145"/>
    </location>
</feature>
<name>A0A7G9QUF5_9GAMM</name>
<organism evidence="3 4">
    <name type="scientific">Thermomonas brevis</name>
    <dbReference type="NCBI Taxonomy" id="215691"/>
    <lineage>
        <taxon>Bacteria</taxon>
        <taxon>Pseudomonadati</taxon>
        <taxon>Pseudomonadota</taxon>
        <taxon>Gammaproteobacteria</taxon>
        <taxon>Lysobacterales</taxon>
        <taxon>Lysobacteraceae</taxon>
        <taxon>Thermomonas</taxon>
    </lineage>
</organism>
<dbReference type="RefSeq" id="WP_187570728.1">
    <property type="nucleotide sequence ID" value="NZ_CP060711.1"/>
</dbReference>
<dbReference type="SUPFAM" id="SSF46565">
    <property type="entry name" value="Chaperone J-domain"/>
    <property type="match status" value="1"/>
</dbReference>
<sequence>MGGAMGSALEWALALLQAPGERHVLRQKPLPQGMELLLGIAAGAMPEALAEASRRLGEPESRLREAARFYAREVLFHSQADAYRVLGVEAGASGEQIKTHHRLLQLWLHPDRSHSEDDAVFATRVNAAWNRLRTPDRRQVYDEALRQQRPPEIFDSNGALRSVRAWIPEDAAAAAAPSRWRRRLPVLLLLGLCGVLALLALRDMGHPSVQWEDASRPVAAVDAEDPEPDVLSLPAKAPVPAADAVRPAALGSAPVRMAALGVVEPPALPADLAESRLPAGMPSSVTASRPVEVSRPAATMAAHRTSAGTEALCGVGTCISEPPAEEPSPLPASPSFARIQSVRQAGDQLLRYMRTPTMAAPPIWSSPAVEASADLLRRQLHGAGRVRLDDAQWRVGGEEAVLTTGLIMRGDNAGTGRLIASLQWRDGYWLVTGLSMERTQ</sequence>
<dbReference type="Proteomes" id="UP000515977">
    <property type="component" value="Chromosome"/>
</dbReference>
<keyword evidence="4" id="KW-1185">Reference proteome</keyword>
<dbReference type="EMBL" id="CP060711">
    <property type="protein sequence ID" value="QNN46980.1"/>
    <property type="molecule type" value="Genomic_DNA"/>
</dbReference>
<dbReference type="AlphaFoldDB" id="A0A7G9QUF5"/>
<dbReference type="InterPro" id="IPR052276">
    <property type="entry name" value="Diphthamide-biosynth_chaperone"/>
</dbReference>
<protein>
    <submittedName>
        <fullName evidence="3">DnaJ domain-containing protein</fullName>
    </submittedName>
</protein>
<dbReference type="CDD" id="cd06257">
    <property type="entry name" value="DnaJ"/>
    <property type="match status" value="1"/>
</dbReference>
<evidence type="ECO:0000313" key="4">
    <source>
        <dbReference type="Proteomes" id="UP000515977"/>
    </source>
</evidence>
<accession>A0A7G9QUF5</accession>
<dbReference type="PANTHER" id="PTHR44240">
    <property type="entry name" value="DNAJ DOMAIN (PROKARYOTIC HEAT SHOCK PROTEIN)-RELATED"/>
    <property type="match status" value="1"/>
</dbReference>
<evidence type="ECO:0000313" key="3">
    <source>
        <dbReference type="EMBL" id="QNN46980.1"/>
    </source>
</evidence>
<evidence type="ECO:0000259" key="2">
    <source>
        <dbReference type="PROSITE" id="PS50076"/>
    </source>
</evidence>
<gene>
    <name evidence="3" type="ORF">H9L17_02070</name>
</gene>
<keyword evidence="1" id="KW-0143">Chaperone</keyword>
<proteinExistence type="predicted"/>
<dbReference type="InterPro" id="IPR036869">
    <property type="entry name" value="J_dom_sf"/>
</dbReference>
<dbReference type="InterPro" id="IPR001623">
    <property type="entry name" value="DnaJ_domain"/>
</dbReference>
<dbReference type="PROSITE" id="PS50076">
    <property type="entry name" value="DNAJ_2"/>
    <property type="match status" value="1"/>
</dbReference>
<evidence type="ECO:0000256" key="1">
    <source>
        <dbReference type="ARBA" id="ARBA00023186"/>
    </source>
</evidence>